<dbReference type="PANTHER" id="PTHR20855:SF27">
    <property type="entry name" value="HLY-III RELATED FAMILY PROTEIN"/>
    <property type="match status" value="1"/>
</dbReference>
<feature type="binding site" evidence="5">
    <location>
        <position position="335"/>
    </location>
    <ligand>
        <name>Zn(2+)</name>
        <dbReference type="ChEBI" id="CHEBI:29105"/>
    </ligand>
</feature>
<gene>
    <name evidence="8" type="ORF">CYY_008392</name>
</gene>
<keyword evidence="5" id="KW-0479">Metal-binding</keyword>
<comment type="caution">
    <text evidence="8">The sequence shown here is derived from an EMBL/GenBank/DDBJ whole genome shotgun (WGS) entry which is preliminary data.</text>
</comment>
<feature type="transmembrane region" description="Helical" evidence="7">
    <location>
        <begin position="261"/>
        <end position="280"/>
    </location>
</feature>
<name>A0A8J4PVA3_9MYCE</name>
<feature type="transmembrane region" description="Helical" evidence="7">
    <location>
        <begin position="114"/>
        <end position="138"/>
    </location>
</feature>
<feature type="compositionally biased region" description="Low complexity" evidence="6">
    <location>
        <begin position="8"/>
        <end position="19"/>
    </location>
</feature>
<dbReference type="OrthoDB" id="529367at2759"/>
<protein>
    <submittedName>
        <fullName evidence="8">Uncharacterized protein</fullName>
    </submittedName>
</protein>
<feature type="region of interest" description="Disordered" evidence="6">
    <location>
        <begin position="1"/>
        <end position="42"/>
    </location>
</feature>
<dbReference type="PANTHER" id="PTHR20855">
    <property type="entry name" value="ADIPOR/PROGESTIN RECEPTOR-RELATED"/>
    <property type="match status" value="1"/>
</dbReference>
<feature type="binding site" evidence="5">
    <location>
        <position position="331"/>
    </location>
    <ligand>
        <name>Zn(2+)</name>
        <dbReference type="ChEBI" id="CHEBI:29105"/>
    </ligand>
</feature>
<dbReference type="AlphaFoldDB" id="A0A8J4PVA3"/>
<evidence type="ECO:0000256" key="3">
    <source>
        <dbReference type="ARBA" id="ARBA00022989"/>
    </source>
</evidence>
<evidence type="ECO:0000313" key="8">
    <source>
        <dbReference type="EMBL" id="KAF2070286.1"/>
    </source>
</evidence>
<feature type="transmembrane region" description="Helical" evidence="7">
    <location>
        <begin position="168"/>
        <end position="188"/>
    </location>
</feature>
<evidence type="ECO:0000256" key="6">
    <source>
        <dbReference type="SAM" id="MobiDB-lite"/>
    </source>
</evidence>
<dbReference type="GO" id="GO:0038023">
    <property type="term" value="F:signaling receptor activity"/>
    <property type="evidence" value="ECO:0007669"/>
    <property type="project" value="TreeGrafter"/>
</dbReference>
<evidence type="ECO:0000256" key="4">
    <source>
        <dbReference type="ARBA" id="ARBA00023136"/>
    </source>
</evidence>
<dbReference type="EMBL" id="AJWJ01000513">
    <property type="protein sequence ID" value="KAF2070286.1"/>
    <property type="molecule type" value="Genomic_DNA"/>
</dbReference>
<dbReference type="Pfam" id="PF03006">
    <property type="entry name" value="HlyIII"/>
    <property type="match status" value="1"/>
</dbReference>
<feature type="transmembrane region" description="Helical" evidence="7">
    <location>
        <begin position="231"/>
        <end position="249"/>
    </location>
</feature>
<keyword evidence="2 7" id="KW-0812">Transmembrane</keyword>
<keyword evidence="9" id="KW-1185">Reference proteome</keyword>
<dbReference type="Proteomes" id="UP000695562">
    <property type="component" value="Unassembled WGS sequence"/>
</dbReference>
<dbReference type="GO" id="GO:0046872">
    <property type="term" value="F:metal ion binding"/>
    <property type="evidence" value="ECO:0007669"/>
    <property type="project" value="UniProtKB-KW"/>
</dbReference>
<proteinExistence type="predicted"/>
<evidence type="ECO:0000313" key="9">
    <source>
        <dbReference type="Proteomes" id="UP000695562"/>
    </source>
</evidence>
<evidence type="ECO:0000256" key="1">
    <source>
        <dbReference type="ARBA" id="ARBA00004141"/>
    </source>
</evidence>
<sequence>MQRLNNNQQQQQQQQQQQHQHQHHHTLEKNVNDDDDNDKYHDDDSLSIDIPLSIEEGRGASIHNDCQCCEHSFETFIDLMLNENPFIKTGFRENTQNSFIECTKSCFQLHNDTLNIWSHLIAALFYIYLFFKSISIILNNNSNSNSDQIAAHDDILFNSADAPSNFNLLFFLFSCFLCFTASSIYHTYRSHSVPVFKKTLLFDVSSIGFLILSSVNLIIDSELSCFPRVKRIFLFSFLFLVFIALSLLPKIMREKKYGMRTLVFTLLALQGIVSHLLKVYMQGGESSSRDNITLRNLLVAYLFFGLGLSIRRLKIPESLWPGQFDIWFSSHQIFHVLVVIGTIFIYNTYHVNYLESNNTLDYLNKCTYK</sequence>
<reference evidence="8" key="1">
    <citation type="submission" date="2020-01" db="EMBL/GenBank/DDBJ databases">
        <title>Development of genomics and gene disruption for Polysphondylium violaceum indicates a role for the polyketide synthase stlB in stalk morphogenesis.</title>
        <authorList>
            <person name="Narita B."/>
            <person name="Kawabe Y."/>
            <person name="Kin K."/>
            <person name="Saito T."/>
            <person name="Gibbs R."/>
            <person name="Kuspa A."/>
            <person name="Muzny D."/>
            <person name="Queller D."/>
            <person name="Richards S."/>
            <person name="Strassman J."/>
            <person name="Sucgang R."/>
            <person name="Worley K."/>
            <person name="Schaap P."/>
        </authorList>
    </citation>
    <scope>NUCLEOTIDE SEQUENCE</scope>
    <source>
        <strain evidence="8">QSvi11</strain>
    </source>
</reference>
<feature type="transmembrane region" description="Helical" evidence="7">
    <location>
        <begin position="331"/>
        <end position="349"/>
    </location>
</feature>
<keyword evidence="4 7" id="KW-0472">Membrane</keyword>
<keyword evidence="3 7" id="KW-1133">Transmembrane helix</keyword>
<organism evidence="8 9">
    <name type="scientific">Polysphondylium violaceum</name>
    <dbReference type="NCBI Taxonomy" id="133409"/>
    <lineage>
        <taxon>Eukaryota</taxon>
        <taxon>Amoebozoa</taxon>
        <taxon>Evosea</taxon>
        <taxon>Eumycetozoa</taxon>
        <taxon>Dictyostelia</taxon>
        <taxon>Dictyosteliales</taxon>
        <taxon>Dictyosteliaceae</taxon>
        <taxon>Polysphondylium</taxon>
    </lineage>
</organism>
<evidence type="ECO:0000256" key="5">
    <source>
        <dbReference type="PIRSR" id="PIRSR604254-1"/>
    </source>
</evidence>
<evidence type="ECO:0000256" key="2">
    <source>
        <dbReference type="ARBA" id="ARBA00022692"/>
    </source>
</evidence>
<feature type="transmembrane region" description="Helical" evidence="7">
    <location>
        <begin position="200"/>
        <end position="219"/>
    </location>
</feature>
<feature type="compositionally biased region" description="Basic and acidic residues" evidence="6">
    <location>
        <begin position="25"/>
        <end position="42"/>
    </location>
</feature>
<dbReference type="InterPro" id="IPR004254">
    <property type="entry name" value="AdipoR/HlyIII-related"/>
</dbReference>
<comment type="subcellular location">
    <subcellularLocation>
        <location evidence="1">Membrane</location>
        <topology evidence="1">Multi-pass membrane protein</topology>
    </subcellularLocation>
</comment>
<accession>A0A8J4PVA3</accession>
<evidence type="ECO:0000256" key="7">
    <source>
        <dbReference type="SAM" id="Phobius"/>
    </source>
</evidence>
<dbReference type="GO" id="GO:0016020">
    <property type="term" value="C:membrane"/>
    <property type="evidence" value="ECO:0007669"/>
    <property type="project" value="UniProtKB-SubCell"/>
</dbReference>
<keyword evidence="5" id="KW-0862">Zinc</keyword>
<feature type="binding site" evidence="5">
    <location>
        <position position="186"/>
    </location>
    <ligand>
        <name>Zn(2+)</name>
        <dbReference type="ChEBI" id="CHEBI:29105"/>
    </ligand>
</feature>